<reference evidence="1" key="1">
    <citation type="submission" date="2009-04" db="EMBL/GenBank/DDBJ databases">
        <authorList>
            <person name="Weinstock G."/>
            <person name="Sodergren E."/>
            <person name="Clifton S."/>
            <person name="Fulton L."/>
            <person name="Fulton B."/>
            <person name="Courtney L."/>
            <person name="Fronick C."/>
            <person name="Harrison M."/>
            <person name="Strong C."/>
            <person name="Farmer C."/>
            <person name="Delahaunty K."/>
            <person name="Markovic C."/>
            <person name="Hall O."/>
            <person name="Minx P."/>
            <person name="Tomlinson C."/>
            <person name="Mitreva M."/>
            <person name="Nelson J."/>
            <person name="Hou S."/>
            <person name="Wollam A."/>
            <person name="Pepin K.H."/>
            <person name="Johnson M."/>
            <person name="Bhonagiri V."/>
            <person name="Nash W.E."/>
            <person name="Warren W."/>
            <person name="Chinwalla A."/>
            <person name="Mardis E.R."/>
            <person name="Wilson R.K."/>
        </authorList>
    </citation>
    <scope>NUCLEOTIDE SEQUENCE [LARGE SCALE GENOMIC DNA]</scope>
    <source>
        <strain evidence="1">DSM 14600</strain>
    </source>
</reference>
<name>C4GE21_9FIRM</name>
<proteinExistence type="predicted"/>
<dbReference type="Proteomes" id="UP000003494">
    <property type="component" value="Unassembled WGS sequence"/>
</dbReference>
<sequence length="45" mass="5273">MRNPHFYSLVFIYPVILKEDFNPDAIQPMILIFLLIDNSAFSIDT</sequence>
<evidence type="ECO:0000313" key="2">
    <source>
        <dbReference type="Proteomes" id="UP000003494"/>
    </source>
</evidence>
<accession>C4GE21</accession>
<dbReference type="AlphaFoldDB" id="C4GE21"/>
<protein>
    <submittedName>
        <fullName evidence="1">Uncharacterized protein</fullName>
    </submittedName>
</protein>
<dbReference type="HOGENOM" id="CLU_3205279_0_0_9"/>
<evidence type="ECO:0000313" key="1">
    <source>
        <dbReference type="EMBL" id="EEP27273.1"/>
    </source>
</evidence>
<organism evidence="1 2">
    <name type="scientific">Shuttleworthella satelles DSM 14600</name>
    <dbReference type="NCBI Taxonomy" id="626523"/>
    <lineage>
        <taxon>Bacteria</taxon>
        <taxon>Bacillati</taxon>
        <taxon>Bacillota</taxon>
        <taxon>Clostridia</taxon>
        <taxon>Lachnospirales</taxon>
        <taxon>Lachnospiraceae</taxon>
        <taxon>Shuttleworthella</taxon>
    </lineage>
</organism>
<comment type="caution">
    <text evidence="1">The sequence shown here is derived from an EMBL/GenBank/DDBJ whole genome shotgun (WGS) entry which is preliminary data.</text>
</comment>
<gene>
    <name evidence="1" type="ORF">GCWU000342_01967</name>
</gene>
<keyword evidence="2" id="KW-1185">Reference proteome</keyword>
<dbReference type="EMBL" id="ACIP02000007">
    <property type="protein sequence ID" value="EEP27273.1"/>
    <property type="molecule type" value="Genomic_DNA"/>
</dbReference>